<organism evidence="3 4">
    <name type="scientific">Streptomyces beihaiensis</name>
    <dbReference type="NCBI Taxonomy" id="2984495"/>
    <lineage>
        <taxon>Bacteria</taxon>
        <taxon>Bacillati</taxon>
        <taxon>Actinomycetota</taxon>
        <taxon>Actinomycetes</taxon>
        <taxon>Kitasatosporales</taxon>
        <taxon>Streptomycetaceae</taxon>
        <taxon>Streptomyces</taxon>
    </lineage>
</organism>
<sequence length="164" mass="17100">MRRATLAPAAIALAAGLTLTACSSKSPEPHVKVDGAFMPAPPTGEMAAGFFVVHNDGGADTLTSASSTIAEQVTLHTTKGGEMTQKSSFAVPADGELDFARGGNHLMFEGLKRRPEEGDKVEVKLHFAKSGTVTVTFPVKAATYDPAPHSSHGPHPSHESHTSQ</sequence>
<evidence type="ECO:0000256" key="1">
    <source>
        <dbReference type="SAM" id="MobiDB-lite"/>
    </source>
</evidence>
<dbReference type="Pfam" id="PF04314">
    <property type="entry name" value="PCuAC"/>
    <property type="match status" value="1"/>
</dbReference>
<dbReference type="Gene3D" id="2.60.40.1890">
    <property type="entry name" value="PCu(A)C copper chaperone"/>
    <property type="match status" value="1"/>
</dbReference>
<accession>A0ABT3TN58</accession>
<dbReference type="SUPFAM" id="SSF110087">
    <property type="entry name" value="DR1885-like metal-binding protein"/>
    <property type="match status" value="1"/>
</dbReference>
<dbReference type="PANTHER" id="PTHR36302:SF1">
    <property type="entry name" value="COPPER CHAPERONE PCU(A)C"/>
    <property type="match status" value="1"/>
</dbReference>
<proteinExistence type="predicted"/>
<keyword evidence="4" id="KW-1185">Reference proteome</keyword>
<dbReference type="EMBL" id="JAPHNL010000006">
    <property type="protein sequence ID" value="MCX3058479.1"/>
    <property type="molecule type" value="Genomic_DNA"/>
</dbReference>
<dbReference type="PROSITE" id="PS51257">
    <property type="entry name" value="PROKAR_LIPOPROTEIN"/>
    <property type="match status" value="1"/>
</dbReference>
<dbReference type="InterPro" id="IPR007410">
    <property type="entry name" value="LpqE-like"/>
</dbReference>
<keyword evidence="2" id="KW-0732">Signal</keyword>
<feature type="chain" id="PRO_5046036984" evidence="2">
    <location>
        <begin position="21"/>
        <end position="164"/>
    </location>
</feature>
<reference evidence="3" key="1">
    <citation type="submission" date="2022-10" db="EMBL/GenBank/DDBJ databases">
        <title>Streptomyces beihaiensis sp. nov., a chitin degrading actinobacterium, isolated from shrimp pond soil.</title>
        <authorList>
            <person name="Xie J."/>
            <person name="Shen N."/>
        </authorList>
    </citation>
    <scope>NUCLEOTIDE SEQUENCE</scope>
    <source>
        <strain evidence="3">GXMU-J5</strain>
    </source>
</reference>
<dbReference type="PANTHER" id="PTHR36302">
    <property type="entry name" value="BLR7088 PROTEIN"/>
    <property type="match status" value="1"/>
</dbReference>
<protein>
    <submittedName>
        <fullName evidence="3">Copper chaperone PCu(A)C</fullName>
    </submittedName>
</protein>
<feature type="region of interest" description="Disordered" evidence="1">
    <location>
        <begin position="143"/>
        <end position="164"/>
    </location>
</feature>
<dbReference type="Proteomes" id="UP001163064">
    <property type="component" value="Unassembled WGS sequence"/>
</dbReference>
<dbReference type="InterPro" id="IPR036182">
    <property type="entry name" value="PCuAC_sf"/>
</dbReference>
<dbReference type="RefSeq" id="WP_266595529.1">
    <property type="nucleotide sequence ID" value="NZ_JAPHNL010000006.1"/>
</dbReference>
<dbReference type="InterPro" id="IPR058248">
    <property type="entry name" value="Lxx211020-like"/>
</dbReference>
<comment type="caution">
    <text evidence="3">The sequence shown here is derived from an EMBL/GenBank/DDBJ whole genome shotgun (WGS) entry which is preliminary data.</text>
</comment>
<gene>
    <name evidence="3" type="ORF">OFY01_01560</name>
</gene>
<evidence type="ECO:0000313" key="4">
    <source>
        <dbReference type="Proteomes" id="UP001163064"/>
    </source>
</evidence>
<evidence type="ECO:0000256" key="2">
    <source>
        <dbReference type="SAM" id="SignalP"/>
    </source>
</evidence>
<evidence type="ECO:0000313" key="3">
    <source>
        <dbReference type="EMBL" id="MCX3058479.1"/>
    </source>
</evidence>
<name>A0ABT3TN58_9ACTN</name>
<feature type="signal peptide" evidence="2">
    <location>
        <begin position="1"/>
        <end position="20"/>
    </location>
</feature>